<dbReference type="PANTHER" id="PTHR30576">
    <property type="entry name" value="COLANIC BIOSYNTHESIS UDP-GLUCOSE LIPID CARRIER TRANSFERASE"/>
    <property type="match status" value="1"/>
</dbReference>
<dbReference type="GO" id="GO:0016780">
    <property type="term" value="F:phosphotransferase activity, for other substituted phosphate groups"/>
    <property type="evidence" value="ECO:0007669"/>
    <property type="project" value="TreeGrafter"/>
</dbReference>
<dbReference type="AlphaFoldDB" id="A0A918E1H2"/>
<evidence type="ECO:0000259" key="3">
    <source>
        <dbReference type="Pfam" id="PF02397"/>
    </source>
</evidence>
<evidence type="ECO:0000256" key="1">
    <source>
        <dbReference type="ARBA" id="ARBA00006464"/>
    </source>
</evidence>
<reference evidence="4" key="1">
    <citation type="journal article" date="2014" name="Int. J. Syst. Evol. Microbiol.">
        <title>Complete genome sequence of Corynebacterium casei LMG S-19264T (=DSM 44701T), isolated from a smear-ripened cheese.</title>
        <authorList>
            <consortium name="US DOE Joint Genome Institute (JGI-PGF)"/>
            <person name="Walter F."/>
            <person name="Albersmeier A."/>
            <person name="Kalinowski J."/>
            <person name="Ruckert C."/>
        </authorList>
    </citation>
    <scope>NUCLEOTIDE SEQUENCE</scope>
    <source>
        <strain evidence="4">CGMCC 4.7201</strain>
    </source>
</reference>
<dbReference type="RefSeq" id="WP_189134501.1">
    <property type="nucleotide sequence ID" value="NZ_BMMS01000028.1"/>
</dbReference>
<dbReference type="Proteomes" id="UP000641932">
    <property type="component" value="Unassembled WGS sequence"/>
</dbReference>
<feature type="domain" description="Bacterial sugar transferase" evidence="3">
    <location>
        <begin position="2"/>
        <end position="173"/>
    </location>
</feature>
<name>A0A918E1H2_9ACTN</name>
<sequence>MKRGGDFAVALTAGLLLSPVLLVVAALVRITTGGTALFRQRRTGLGGEEFEILKFRTMRDPRYPGEPDGPRITGFGRMLRTTSIDELPQLWNVLRGDMSLVGPRPTLPEQVARYSPRQRGRLAVRPGLTGWAQVCGRNSLSWPERIELDLWYIERRGLALDARIMLRTVGVLVRRNGITGANGVNPGFPAPASASRPRPTVLPLPQRASMKVAEPAEEAS</sequence>
<feature type="region of interest" description="Disordered" evidence="2">
    <location>
        <begin position="182"/>
        <end position="220"/>
    </location>
</feature>
<dbReference type="EMBL" id="BMMS01000028">
    <property type="protein sequence ID" value="GGO96129.1"/>
    <property type="molecule type" value="Genomic_DNA"/>
</dbReference>
<proteinExistence type="inferred from homology"/>
<gene>
    <name evidence="4" type="ORF">GCM10012280_54920</name>
</gene>
<accession>A0A918E1H2</accession>
<comment type="similarity">
    <text evidence="1">Belongs to the bacterial sugar transferase family.</text>
</comment>
<dbReference type="Pfam" id="PF02397">
    <property type="entry name" value="Bac_transf"/>
    <property type="match status" value="1"/>
</dbReference>
<dbReference type="InterPro" id="IPR003362">
    <property type="entry name" value="Bact_transf"/>
</dbReference>
<dbReference type="PANTHER" id="PTHR30576:SF8">
    <property type="entry name" value="UNDECAPRENYL-PHOSPHATE GALACTOSE PHOSPHOTRANSFERASE"/>
    <property type="match status" value="1"/>
</dbReference>
<reference evidence="4" key="2">
    <citation type="submission" date="2020-09" db="EMBL/GenBank/DDBJ databases">
        <authorList>
            <person name="Sun Q."/>
            <person name="Zhou Y."/>
        </authorList>
    </citation>
    <scope>NUCLEOTIDE SEQUENCE</scope>
    <source>
        <strain evidence="4">CGMCC 4.7201</strain>
    </source>
</reference>
<comment type="caution">
    <text evidence="4">The sequence shown here is derived from an EMBL/GenBank/DDBJ whole genome shotgun (WGS) entry which is preliminary data.</text>
</comment>
<keyword evidence="5" id="KW-1185">Reference proteome</keyword>
<organism evidence="4 5">
    <name type="scientific">Wenjunlia tyrosinilytica</name>
    <dbReference type="NCBI Taxonomy" id="1544741"/>
    <lineage>
        <taxon>Bacteria</taxon>
        <taxon>Bacillati</taxon>
        <taxon>Actinomycetota</taxon>
        <taxon>Actinomycetes</taxon>
        <taxon>Kitasatosporales</taxon>
        <taxon>Streptomycetaceae</taxon>
        <taxon>Wenjunlia</taxon>
    </lineage>
</organism>
<evidence type="ECO:0000313" key="5">
    <source>
        <dbReference type="Proteomes" id="UP000641932"/>
    </source>
</evidence>
<protein>
    <submittedName>
        <fullName evidence="4">UDP-phosphate galactose phosphotransferase</fullName>
    </submittedName>
</protein>
<evidence type="ECO:0000256" key="2">
    <source>
        <dbReference type="SAM" id="MobiDB-lite"/>
    </source>
</evidence>
<feature type="compositionally biased region" description="Low complexity" evidence="2">
    <location>
        <begin position="190"/>
        <end position="199"/>
    </location>
</feature>
<evidence type="ECO:0000313" key="4">
    <source>
        <dbReference type="EMBL" id="GGO96129.1"/>
    </source>
</evidence>